<evidence type="ECO:0000313" key="3">
    <source>
        <dbReference type="Proteomes" id="UP000271162"/>
    </source>
</evidence>
<dbReference type="SUPFAM" id="SSF53474">
    <property type="entry name" value="alpha/beta-Hydrolases"/>
    <property type="match status" value="1"/>
</dbReference>
<protein>
    <submittedName>
        <fullName evidence="4">COesterase domain-containing protein</fullName>
    </submittedName>
</protein>
<dbReference type="AlphaFoldDB" id="A0A0N4YGR9"/>
<dbReference type="WBParaSite" id="NBR_0001601801-mRNA-1">
    <property type="protein sequence ID" value="NBR_0001601801-mRNA-1"/>
    <property type="gene ID" value="NBR_0001601801"/>
</dbReference>
<gene>
    <name evidence="2" type="ORF">NBR_LOCUS16019</name>
</gene>
<keyword evidence="3" id="KW-1185">Reference proteome</keyword>
<feature type="domain" description="Carboxylesterase type B" evidence="1">
    <location>
        <begin position="82"/>
        <end position="163"/>
    </location>
</feature>
<dbReference type="InterPro" id="IPR002018">
    <property type="entry name" value="CarbesteraseB"/>
</dbReference>
<organism evidence="4">
    <name type="scientific">Nippostrongylus brasiliensis</name>
    <name type="common">Rat hookworm</name>
    <dbReference type="NCBI Taxonomy" id="27835"/>
    <lineage>
        <taxon>Eukaryota</taxon>
        <taxon>Metazoa</taxon>
        <taxon>Ecdysozoa</taxon>
        <taxon>Nematoda</taxon>
        <taxon>Chromadorea</taxon>
        <taxon>Rhabditida</taxon>
        <taxon>Rhabditina</taxon>
        <taxon>Rhabditomorpha</taxon>
        <taxon>Strongyloidea</taxon>
        <taxon>Heligmosomidae</taxon>
        <taxon>Nippostrongylus</taxon>
    </lineage>
</organism>
<accession>A0A0N4YGR9</accession>
<name>A0A0N4YGR9_NIPBR</name>
<sequence length="180" mass="20765">MSGSPWSSWAMGRGFANNSLELAKELHCVNDLKNCMKSKSVDEIYDAVDAVVTVKGMSPFISEFGVKYEDFPTWNREKLVAKLKEHIRPEFYGNQISNAIDDIVSYYVDRGEEHSYEFYLDRFTEFVSDVLFNVAVVDGIPARRQEGWNLYAYSFDHYNKAIWPENVAERLRGTARIVSH</sequence>
<reference evidence="2 3" key="2">
    <citation type="submission" date="2018-11" db="EMBL/GenBank/DDBJ databases">
        <authorList>
            <consortium name="Pathogen Informatics"/>
        </authorList>
    </citation>
    <scope>NUCLEOTIDE SEQUENCE [LARGE SCALE GENOMIC DNA]</scope>
</reference>
<reference evidence="4" key="1">
    <citation type="submission" date="2017-02" db="UniProtKB">
        <authorList>
            <consortium name="WormBaseParasite"/>
        </authorList>
    </citation>
    <scope>IDENTIFICATION</scope>
</reference>
<dbReference type="Pfam" id="PF00135">
    <property type="entry name" value="COesterase"/>
    <property type="match status" value="1"/>
</dbReference>
<evidence type="ECO:0000259" key="1">
    <source>
        <dbReference type="Pfam" id="PF00135"/>
    </source>
</evidence>
<proteinExistence type="predicted"/>
<dbReference type="Gene3D" id="3.40.50.1820">
    <property type="entry name" value="alpha/beta hydrolase"/>
    <property type="match status" value="1"/>
</dbReference>
<evidence type="ECO:0000313" key="4">
    <source>
        <dbReference type="WBParaSite" id="NBR_0001601801-mRNA-1"/>
    </source>
</evidence>
<evidence type="ECO:0000313" key="2">
    <source>
        <dbReference type="EMBL" id="VDL79613.1"/>
    </source>
</evidence>
<dbReference type="InterPro" id="IPR029058">
    <property type="entry name" value="AB_hydrolase_fold"/>
</dbReference>
<dbReference type="Proteomes" id="UP000271162">
    <property type="component" value="Unassembled WGS sequence"/>
</dbReference>
<dbReference type="STRING" id="27835.A0A0N4YGR9"/>
<dbReference type="EMBL" id="UYSL01021998">
    <property type="protein sequence ID" value="VDL79613.1"/>
    <property type="molecule type" value="Genomic_DNA"/>
</dbReference>